<dbReference type="Pfam" id="PF16135">
    <property type="entry name" value="TDBD"/>
    <property type="match status" value="2"/>
</dbReference>
<evidence type="ECO:0000256" key="5">
    <source>
        <dbReference type="ARBA" id="ARBA00023242"/>
    </source>
</evidence>
<feature type="region of interest" description="Disordered" evidence="7">
    <location>
        <begin position="682"/>
        <end position="704"/>
    </location>
</feature>
<dbReference type="GO" id="GO:0005634">
    <property type="term" value="C:nucleus"/>
    <property type="evidence" value="ECO:0007669"/>
    <property type="project" value="UniProtKB-SubCell"/>
</dbReference>
<dbReference type="InterPro" id="IPR056511">
    <property type="entry name" value="IDM1_C"/>
</dbReference>
<dbReference type="Gene3D" id="3.30.40.10">
    <property type="entry name" value="Zinc/RING finger domain, C3HC4 (zinc finger)"/>
    <property type="match status" value="2"/>
</dbReference>
<evidence type="ECO:0000256" key="7">
    <source>
        <dbReference type="SAM" id="MobiDB-lite"/>
    </source>
</evidence>
<dbReference type="Pfam" id="PF23011">
    <property type="entry name" value="PHD-1st_NSD"/>
    <property type="match status" value="1"/>
</dbReference>
<keyword evidence="3 6" id="KW-0863">Zinc-finger</keyword>
<dbReference type="PANTHER" id="PTHR47025:SF2">
    <property type="entry name" value="AUTOIMMUNE REGULATOR"/>
    <property type="match status" value="1"/>
</dbReference>
<evidence type="ECO:0000256" key="6">
    <source>
        <dbReference type="PROSITE-ProRule" id="PRU00146"/>
    </source>
</evidence>
<dbReference type="GO" id="GO:0000977">
    <property type="term" value="F:RNA polymerase II transcription regulatory region sequence-specific DNA binding"/>
    <property type="evidence" value="ECO:0007669"/>
    <property type="project" value="TreeGrafter"/>
</dbReference>
<organism evidence="9 10">
    <name type="scientific">Dillenia turbinata</name>
    <dbReference type="NCBI Taxonomy" id="194707"/>
    <lineage>
        <taxon>Eukaryota</taxon>
        <taxon>Viridiplantae</taxon>
        <taxon>Streptophyta</taxon>
        <taxon>Embryophyta</taxon>
        <taxon>Tracheophyta</taxon>
        <taxon>Spermatophyta</taxon>
        <taxon>Magnoliopsida</taxon>
        <taxon>eudicotyledons</taxon>
        <taxon>Gunneridae</taxon>
        <taxon>Pentapetalae</taxon>
        <taxon>Dilleniales</taxon>
        <taxon>Dilleniaceae</taxon>
        <taxon>Dillenia</taxon>
    </lineage>
</organism>
<keyword evidence="4" id="KW-0862">Zinc</keyword>
<sequence>MAKGRDSENFVVLSSVRSGLKREFAFALKSQNEIAASLGRTRGRRQQQQNAALENPENKRFRGSSDESILEKLNMGENQLLKDESKEESVVKEKDEASNADDVIQDNGDRMVSNSEEESGSDLIDLSDQERKDSIAEQNQTAEKPLKQYSRSNWKQKVKPQDENCNGNTKNESEDTAEKSESKEMDGDGPLVTPKQMEIKMSKKVGVSKVPSKMKELLETGLLEGLPVSYIRGSRSRNFSGAGLEGIIKDNGILCFCDSCNGARIIPPMQFELHAGSSNKRPPEYIYIENGKTIRDVLNVCKESPLDMVEEAILSAIAPLSSTPAKEAANCRNCKGPLSETGPGRTLQLCPPCMEARSSQLAPAQSMETKARSPEPASNPESSNSAMKSAASKPKVQGKLTRKDLRLHKQVFEEGVLSDGTEVAYYARGQRLLSGVKKGSGILCKCCNKVISASQFEAHAGWATRRKPYLHIYTSNGVSLHELSISLSKGRKFSTKDSDDLCSICADGGDLVCCDGCPRAFHVDCLSLPELPTGTWYCRYCHHMFQKEKFVKHNANAIAAGRVPGVDLIGQMQRCTRVVKSSEAEIGGCILCRDQTFTKARFGPKTVILCDQCEREYHVGCLRDHGMDDLKELPVGDWFCCTDCNNIHSALQEKVICGEEKLTDEILKCLDVKLGARGPDNSPKEAFGLHNSPRENEGLHHNPKQDVANSCKEGLDDSPKLDIAWRLLRGKTASSESKLVLSKAVGIFHDRFDPIVDCMTGRDLIPPMVYGRSVRDQELAGLYCAILIVNSTIISAGIFRVFGKEVAEVPLVATSTDYQGKGYFKTLFACIERFLANLGVTNLEDNWRRDYQLLTFQGTSMLHRSVRRFSS</sequence>
<dbReference type="InterPro" id="IPR001965">
    <property type="entry name" value="Znf_PHD"/>
</dbReference>
<dbReference type="AlphaFoldDB" id="A0AAN8VFK2"/>
<reference evidence="9 10" key="1">
    <citation type="submission" date="2023-12" db="EMBL/GenBank/DDBJ databases">
        <title>A high-quality genome assembly for Dillenia turbinata (Dilleniales).</title>
        <authorList>
            <person name="Chanderbali A."/>
        </authorList>
    </citation>
    <scope>NUCLEOTIDE SEQUENCE [LARGE SCALE GENOMIC DNA]</scope>
    <source>
        <strain evidence="9">LSX21</strain>
        <tissue evidence="9">Leaf</tissue>
    </source>
</reference>
<dbReference type="InterPro" id="IPR011011">
    <property type="entry name" value="Znf_FYVE_PHD"/>
</dbReference>
<keyword evidence="5" id="KW-0539">Nucleus</keyword>
<feature type="compositionally biased region" description="Basic and acidic residues" evidence="7">
    <location>
        <begin position="692"/>
        <end position="704"/>
    </location>
</feature>
<dbReference type="PANTHER" id="PTHR47025">
    <property type="entry name" value="AUTOIMMUNE REGULATOR"/>
    <property type="match status" value="1"/>
</dbReference>
<feature type="domain" description="PHD-type" evidence="8">
    <location>
        <begin position="499"/>
        <end position="544"/>
    </location>
</feature>
<dbReference type="EMBL" id="JBAMMX010000015">
    <property type="protein sequence ID" value="KAK6926698.1"/>
    <property type="molecule type" value="Genomic_DNA"/>
</dbReference>
<evidence type="ECO:0000256" key="2">
    <source>
        <dbReference type="ARBA" id="ARBA00022723"/>
    </source>
</evidence>
<feature type="compositionally biased region" description="Low complexity" evidence="7">
    <location>
        <begin position="374"/>
        <end position="395"/>
    </location>
</feature>
<feature type="compositionally biased region" description="Basic and acidic residues" evidence="7">
    <location>
        <begin position="80"/>
        <end position="97"/>
    </location>
</feature>
<dbReference type="InterPro" id="IPR032308">
    <property type="entry name" value="TDBD"/>
</dbReference>
<accession>A0AAN8VFK2</accession>
<comment type="caution">
    <text evidence="9">The sequence shown here is derived from an EMBL/GenBank/DDBJ whole genome shotgun (WGS) entry which is preliminary data.</text>
</comment>
<evidence type="ECO:0000256" key="1">
    <source>
        <dbReference type="ARBA" id="ARBA00004123"/>
    </source>
</evidence>
<dbReference type="Pfam" id="PF23209">
    <property type="entry name" value="IDM1_C"/>
    <property type="match status" value="1"/>
</dbReference>
<feature type="region of interest" description="Disordered" evidence="7">
    <location>
        <begin position="361"/>
        <end position="400"/>
    </location>
</feature>
<dbReference type="InterPro" id="IPR059153">
    <property type="entry name" value="NSD_PHD-1st"/>
</dbReference>
<dbReference type="PROSITE" id="PS01359">
    <property type="entry name" value="ZF_PHD_1"/>
    <property type="match status" value="1"/>
</dbReference>
<protein>
    <submittedName>
        <fullName evidence="9">Zinc finger, PHD-finger</fullName>
    </submittedName>
</protein>
<evidence type="ECO:0000313" key="10">
    <source>
        <dbReference type="Proteomes" id="UP001370490"/>
    </source>
</evidence>
<dbReference type="CDD" id="cd15539">
    <property type="entry name" value="PHD1_AIRE"/>
    <property type="match status" value="1"/>
</dbReference>
<evidence type="ECO:0000256" key="4">
    <source>
        <dbReference type="ARBA" id="ARBA00022833"/>
    </source>
</evidence>
<dbReference type="FunFam" id="3.30.40.10:FF:000494">
    <property type="entry name" value="Acyl-CoA N-acyltransferase with RING/FYVE/PHD-type zinc finger domain"/>
    <property type="match status" value="1"/>
</dbReference>
<dbReference type="GO" id="GO:0003682">
    <property type="term" value="F:chromatin binding"/>
    <property type="evidence" value="ECO:0007669"/>
    <property type="project" value="TreeGrafter"/>
</dbReference>
<feature type="region of interest" description="Disordered" evidence="7">
    <location>
        <begin position="38"/>
        <end position="193"/>
    </location>
</feature>
<dbReference type="GO" id="GO:0045944">
    <property type="term" value="P:positive regulation of transcription by RNA polymerase II"/>
    <property type="evidence" value="ECO:0007669"/>
    <property type="project" value="TreeGrafter"/>
</dbReference>
<dbReference type="SUPFAM" id="SSF57903">
    <property type="entry name" value="FYVE/PHD zinc finger"/>
    <property type="match status" value="2"/>
</dbReference>
<dbReference type="Proteomes" id="UP001370490">
    <property type="component" value="Unassembled WGS sequence"/>
</dbReference>
<dbReference type="InterPro" id="IPR019786">
    <property type="entry name" value="Zinc_finger_PHD-type_CS"/>
</dbReference>
<name>A0AAN8VFK2_9MAGN</name>
<keyword evidence="2" id="KW-0479">Metal-binding</keyword>
<feature type="compositionally biased region" description="Basic and acidic residues" evidence="7">
    <location>
        <begin position="56"/>
        <end position="65"/>
    </location>
</feature>
<dbReference type="InterPro" id="IPR013083">
    <property type="entry name" value="Znf_RING/FYVE/PHD"/>
</dbReference>
<evidence type="ECO:0000256" key="3">
    <source>
        <dbReference type="ARBA" id="ARBA00022771"/>
    </source>
</evidence>
<keyword evidence="10" id="KW-1185">Reference proteome</keyword>
<dbReference type="GO" id="GO:0008270">
    <property type="term" value="F:zinc ion binding"/>
    <property type="evidence" value="ECO:0007669"/>
    <property type="project" value="UniProtKB-KW"/>
</dbReference>
<feature type="compositionally biased region" description="Basic and acidic residues" evidence="7">
    <location>
        <begin position="171"/>
        <end position="186"/>
    </location>
</feature>
<comment type="subcellular location">
    <subcellularLocation>
        <location evidence="1">Nucleus</location>
    </subcellularLocation>
</comment>
<evidence type="ECO:0000259" key="8">
    <source>
        <dbReference type="PROSITE" id="PS50016"/>
    </source>
</evidence>
<dbReference type="InterPro" id="IPR019787">
    <property type="entry name" value="Znf_PHD-finger"/>
</dbReference>
<dbReference type="InterPro" id="IPR016181">
    <property type="entry name" value="Acyl_CoA_acyltransferase"/>
</dbReference>
<evidence type="ECO:0000313" key="9">
    <source>
        <dbReference type="EMBL" id="KAK6926698.1"/>
    </source>
</evidence>
<dbReference type="GO" id="GO:0042393">
    <property type="term" value="F:histone binding"/>
    <property type="evidence" value="ECO:0007669"/>
    <property type="project" value="TreeGrafter"/>
</dbReference>
<dbReference type="SMART" id="SM00249">
    <property type="entry name" value="PHD"/>
    <property type="match status" value="2"/>
</dbReference>
<dbReference type="PROSITE" id="PS50016">
    <property type="entry name" value="ZF_PHD_2"/>
    <property type="match status" value="1"/>
</dbReference>
<gene>
    <name evidence="9" type="ORF">RJ641_008417</name>
</gene>
<proteinExistence type="predicted"/>
<dbReference type="SUPFAM" id="SSF55729">
    <property type="entry name" value="Acyl-CoA N-acyltransferases (Nat)"/>
    <property type="match status" value="1"/>
</dbReference>